<organism evidence="2">
    <name type="scientific">uncultured Caudovirales phage</name>
    <dbReference type="NCBI Taxonomy" id="2100421"/>
    <lineage>
        <taxon>Viruses</taxon>
        <taxon>Duplodnaviria</taxon>
        <taxon>Heunggongvirae</taxon>
        <taxon>Uroviricota</taxon>
        <taxon>Caudoviricetes</taxon>
        <taxon>Peduoviridae</taxon>
        <taxon>Maltschvirus</taxon>
        <taxon>Maltschvirus maltsch</taxon>
    </lineage>
</organism>
<accession>A0A6J5M6C5</accession>
<gene>
    <name evidence="2" type="ORF">UFOVP413_6</name>
</gene>
<dbReference type="InterPro" id="IPR002716">
    <property type="entry name" value="PIN_dom"/>
</dbReference>
<dbReference type="SUPFAM" id="SSF88723">
    <property type="entry name" value="PIN domain-like"/>
    <property type="match status" value="1"/>
</dbReference>
<proteinExistence type="predicted"/>
<feature type="domain" description="PIN" evidence="1">
    <location>
        <begin position="38"/>
        <end position="151"/>
    </location>
</feature>
<dbReference type="EMBL" id="LR796386">
    <property type="protein sequence ID" value="CAB4141023.1"/>
    <property type="molecule type" value="Genomic_DNA"/>
</dbReference>
<sequence length="177" mass="19716">MTSNAVIFDASFLLMLLDPDAGIPHDFATGKPIELAKERIDGLIEQLTKDRKVVAIPAPAFSEILMGAGNDIEKYAEALSGYRAIKILPFDQKAAIELALMHGNDLSRAKKRDATITHAKLKYDWQIIAIAKSENIKIIYTHDKELAKQAKNHEIETILLSEVVIPASKKQHNLKFE</sequence>
<evidence type="ECO:0000259" key="1">
    <source>
        <dbReference type="Pfam" id="PF01850"/>
    </source>
</evidence>
<evidence type="ECO:0000313" key="2">
    <source>
        <dbReference type="EMBL" id="CAB4141023.1"/>
    </source>
</evidence>
<name>A0A6J5M6C5_9CAUD</name>
<protein>
    <submittedName>
        <fullName evidence="2">PIN domain containing protein</fullName>
    </submittedName>
</protein>
<dbReference type="Pfam" id="PF01850">
    <property type="entry name" value="PIN"/>
    <property type="match status" value="1"/>
</dbReference>
<reference evidence="2" key="1">
    <citation type="submission" date="2020-04" db="EMBL/GenBank/DDBJ databases">
        <authorList>
            <person name="Chiriac C."/>
            <person name="Salcher M."/>
            <person name="Ghai R."/>
            <person name="Kavagutti S V."/>
        </authorList>
    </citation>
    <scope>NUCLEOTIDE SEQUENCE</scope>
</reference>
<dbReference type="Gene3D" id="3.40.50.1010">
    <property type="entry name" value="5'-nuclease"/>
    <property type="match status" value="1"/>
</dbReference>
<dbReference type="InterPro" id="IPR029060">
    <property type="entry name" value="PIN-like_dom_sf"/>
</dbReference>